<dbReference type="EMBL" id="LRGB01000915">
    <property type="protein sequence ID" value="KZS15221.1"/>
    <property type="molecule type" value="Genomic_DNA"/>
</dbReference>
<reference evidence="1 2" key="1">
    <citation type="submission" date="2016-03" db="EMBL/GenBank/DDBJ databases">
        <title>EvidentialGene: Evidence-directed Construction of Genes on Genomes.</title>
        <authorList>
            <person name="Gilbert D.G."/>
            <person name="Choi J.-H."/>
            <person name="Mockaitis K."/>
            <person name="Colbourne J."/>
            <person name="Pfrender M."/>
        </authorList>
    </citation>
    <scope>NUCLEOTIDE SEQUENCE [LARGE SCALE GENOMIC DNA]</scope>
    <source>
        <strain evidence="1 2">Xinb3</strain>
        <tissue evidence="1">Complete organism</tissue>
    </source>
</reference>
<dbReference type="Proteomes" id="UP000076858">
    <property type="component" value="Unassembled WGS sequence"/>
</dbReference>
<sequence length="80" mass="8913">MAFHSFISYCGQQMGTTYGMAGRSKEMSRVMVKRLCFPFGSHAGPIATELHFLFFLLPNLSFFSRFSAACPSPLPSPRQS</sequence>
<evidence type="ECO:0000313" key="1">
    <source>
        <dbReference type="EMBL" id="KZS15221.1"/>
    </source>
</evidence>
<proteinExistence type="predicted"/>
<name>A0A164YG83_9CRUS</name>
<dbReference type="AlphaFoldDB" id="A0A164YG83"/>
<evidence type="ECO:0000313" key="2">
    <source>
        <dbReference type="Proteomes" id="UP000076858"/>
    </source>
</evidence>
<accession>A0A164YG83</accession>
<keyword evidence="2" id="KW-1185">Reference proteome</keyword>
<gene>
    <name evidence="1" type="ORF">APZ42_019285</name>
</gene>
<protein>
    <submittedName>
        <fullName evidence="1">Uncharacterized protein</fullName>
    </submittedName>
</protein>
<comment type="caution">
    <text evidence="1">The sequence shown here is derived from an EMBL/GenBank/DDBJ whole genome shotgun (WGS) entry which is preliminary data.</text>
</comment>
<organism evidence="1 2">
    <name type="scientific">Daphnia magna</name>
    <dbReference type="NCBI Taxonomy" id="35525"/>
    <lineage>
        <taxon>Eukaryota</taxon>
        <taxon>Metazoa</taxon>
        <taxon>Ecdysozoa</taxon>
        <taxon>Arthropoda</taxon>
        <taxon>Crustacea</taxon>
        <taxon>Branchiopoda</taxon>
        <taxon>Diplostraca</taxon>
        <taxon>Cladocera</taxon>
        <taxon>Anomopoda</taxon>
        <taxon>Daphniidae</taxon>
        <taxon>Daphnia</taxon>
    </lineage>
</organism>